<protein>
    <recommendedName>
        <fullName evidence="3">Gluconate 2-dehydrogenase subunit 3 family protein</fullName>
    </recommendedName>
</protein>
<evidence type="ECO:0000313" key="1">
    <source>
        <dbReference type="EMBL" id="GLI94891.1"/>
    </source>
</evidence>
<keyword evidence="2" id="KW-1185">Reference proteome</keyword>
<dbReference type="EMBL" id="BSEC01000001">
    <property type="protein sequence ID" value="GLI94891.1"/>
    <property type="molecule type" value="Genomic_DNA"/>
</dbReference>
<dbReference type="RefSeq" id="WP_281805160.1">
    <property type="nucleotide sequence ID" value="NZ_BSEC01000001.1"/>
</dbReference>
<dbReference type="AlphaFoldDB" id="A0A9W6GXS9"/>
<proteinExistence type="predicted"/>
<evidence type="ECO:0008006" key="3">
    <source>
        <dbReference type="Google" id="ProtNLM"/>
    </source>
</evidence>
<name>A0A9W6GXS9_9HYPH</name>
<accession>A0A9W6GXS9</accession>
<dbReference type="InterPro" id="IPR027056">
    <property type="entry name" value="Gluconate_2DH_su3"/>
</dbReference>
<gene>
    <name evidence="1" type="ORF">LMG27198_38830</name>
</gene>
<dbReference type="Proteomes" id="UP001144323">
    <property type="component" value="Unassembled WGS sequence"/>
</dbReference>
<organism evidence="1 2">
    <name type="scientific">Methylocystis echinoides</name>
    <dbReference type="NCBI Taxonomy" id="29468"/>
    <lineage>
        <taxon>Bacteria</taxon>
        <taxon>Pseudomonadati</taxon>
        <taxon>Pseudomonadota</taxon>
        <taxon>Alphaproteobacteria</taxon>
        <taxon>Hyphomicrobiales</taxon>
        <taxon>Methylocystaceae</taxon>
        <taxon>Methylocystis</taxon>
    </lineage>
</organism>
<reference evidence="1" key="1">
    <citation type="journal article" date="2023" name="Int. J. Syst. Evol. Microbiol.">
        <title>Methylocystis iwaonis sp. nov., a type II methane-oxidizing bacterium from surface soil of a rice paddy field in Japan, and emended description of the genus Methylocystis (ex Whittenbury et al. 1970) Bowman et al. 1993.</title>
        <authorList>
            <person name="Kaise H."/>
            <person name="Sawadogo J.B."/>
            <person name="Alam M.S."/>
            <person name="Ueno C."/>
            <person name="Dianou D."/>
            <person name="Shinjo R."/>
            <person name="Asakawa S."/>
        </authorList>
    </citation>
    <scope>NUCLEOTIDE SEQUENCE</scope>
    <source>
        <strain evidence="1">LMG27198</strain>
    </source>
</reference>
<comment type="caution">
    <text evidence="1">The sequence shown here is derived from an EMBL/GenBank/DDBJ whole genome shotgun (WGS) entry which is preliminary data.</text>
</comment>
<sequence length="207" mass="22915">MREIDKGDETASPYAGYDVLAKWNTPSFDDRTRGVLERRLTEISPRRFLAPDAFALLEAVVERLAPPLPGLSPRLLARWIDACLYENFGEGFRAVAAPPWPQSWRIGLGAIDGEARRLFGAPFVALGADEKDATLQAIQQGTTDAALWRRLDAASFFSDTLLKTIAGLAYAHPLAWNDIGFGGPASPRGYVRLGFDARDPWEARERR</sequence>
<evidence type="ECO:0000313" key="2">
    <source>
        <dbReference type="Proteomes" id="UP001144323"/>
    </source>
</evidence>
<dbReference type="Pfam" id="PF13618">
    <property type="entry name" value="Gluconate_2-dh3"/>
    <property type="match status" value="1"/>
</dbReference>